<name>A0ABS6CYR4_9FIRM</name>
<evidence type="ECO:0000256" key="2">
    <source>
        <dbReference type="ARBA" id="ARBA00023125"/>
    </source>
</evidence>
<keyword evidence="3" id="KW-0804">Transcription</keyword>
<keyword evidence="4" id="KW-0597">Phosphoprotein</keyword>
<evidence type="ECO:0000259" key="6">
    <source>
        <dbReference type="PROSITE" id="PS50110"/>
    </source>
</evidence>
<evidence type="ECO:0000313" key="9">
    <source>
        <dbReference type="Proteomes" id="UP000723714"/>
    </source>
</evidence>
<protein>
    <submittedName>
        <fullName evidence="8">Response regulator</fullName>
    </submittedName>
</protein>
<dbReference type="InterPro" id="IPR039420">
    <property type="entry name" value="WalR-like"/>
</dbReference>
<evidence type="ECO:0000259" key="7">
    <source>
        <dbReference type="PROSITE" id="PS51755"/>
    </source>
</evidence>
<evidence type="ECO:0000256" key="3">
    <source>
        <dbReference type="ARBA" id="ARBA00023163"/>
    </source>
</evidence>
<dbReference type="SMART" id="SM00862">
    <property type="entry name" value="Trans_reg_C"/>
    <property type="match status" value="1"/>
</dbReference>
<reference evidence="8 9" key="1">
    <citation type="submission" date="2021-06" db="EMBL/GenBank/DDBJ databases">
        <title>Faecalicatena sp. nov. isolated from porcine feces.</title>
        <authorList>
            <person name="Oh B.S."/>
            <person name="Lee J.H."/>
        </authorList>
    </citation>
    <scope>NUCLEOTIDE SEQUENCE [LARGE SCALE GENOMIC DNA]</scope>
    <source>
        <strain evidence="8 9">AGMB00832</strain>
    </source>
</reference>
<feature type="domain" description="Response regulatory" evidence="6">
    <location>
        <begin position="6"/>
        <end position="119"/>
    </location>
</feature>
<keyword evidence="1" id="KW-0805">Transcription regulation</keyword>
<evidence type="ECO:0000256" key="5">
    <source>
        <dbReference type="PROSITE-ProRule" id="PRU01091"/>
    </source>
</evidence>
<evidence type="ECO:0000256" key="1">
    <source>
        <dbReference type="ARBA" id="ARBA00023015"/>
    </source>
</evidence>
<evidence type="ECO:0000256" key="4">
    <source>
        <dbReference type="PROSITE-ProRule" id="PRU00169"/>
    </source>
</evidence>
<organism evidence="8 9">
    <name type="scientific">Faecalicatena faecalis</name>
    <dbReference type="NCBI Taxonomy" id="2726362"/>
    <lineage>
        <taxon>Bacteria</taxon>
        <taxon>Bacillati</taxon>
        <taxon>Bacillota</taxon>
        <taxon>Clostridia</taxon>
        <taxon>Lachnospirales</taxon>
        <taxon>Lachnospiraceae</taxon>
        <taxon>Faecalicatena</taxon>
    </lineage>
</organism>
<comment type="caution">
    <text evidence="8">The sequence shown here is derived from an EMBL/GenBank/DDBJ whole genome shotgun (WGS) entry which is preliminary data.</text>
</comment>
<dbReference type="CDD" id="cd00383">
    <property type="entry name" value="trans_reg_C"/>
    <property type="match status" value="1"/>
</dbReference>
<dbReference type="Pfam" id="PF00072">
    <property type="entry name" value="Response_reg"/>
    <property type="match status" value="1"/>
</dbReference>
<dbReference type="Proteomes" id="UP000723714">
    <property type="component" value="Unassembled WGS sequence"/>
</dbReference>
<dbReference type="CDD" id="cd17620">
    <property type="entry name" value="REC_OmpR_KdpE-like"/>
    <property type="match status" value="1"/>
</dbReference>
<keyword evidence="9" id="KW-1185">Reference proteome</keyword>
<feature type="DNA-binding region" description="OmpR/PhoB-type" evidence="5">
    <location>
        <begin position="133"/>
        <end position="232"/>
    </location>
</feature>
<accession>A0ABS6CYR4</accession>
<feature type="modified residue" description="4-aspartylphosphate" evidence="4">
    <location>
        <position position="55"/>
    </location>
</feature>
<dbReference type="SMART" id="SM00448">
    <property type="entry name" value="REC"/>
    <property type="match status" value="1"/>
</dbReference>
<dbReference type="PANTHER" id="PTHR48111:SF50">
    <property type="entry name" value="KDP OPERON TRANSCRIPTIONAL REGULATORY PROTEIN KDPE"/>
    <property type="match status" value="1"/>
</dbReference>
<dbReference type="InterPro" id="IPR001789">
    <property type="entry name" value="Sig_transdc_resp-reg_receiver"/>
</dbReference>
<gene>
    <name evidence="8" type="ORF">HGO97_000430</name>
</gene>
<dbReference type="PROSITE" id="PS51755">
    <property type="entry name" value="OMPR_PHOB"/>
    <property type="match status" value="1"/>
</dbReference>
<keyword evidence="2 5" id="KW-0238">DNA-binding</keyword>
<dbReference type="PANTHER" id="PTHR48111">
    <property type="entry name" value="REGULATOR OF RPOS"/>
    <property type="match status" value="1"/>
</dbReference>
<dbReference type="PROSITE" id="PS50110">
    <property type="entry name" value="RESPONSE_REGULATORY"/>
    <property type="match status" value="1"/>
</dbReference>
<dbReference type="RefSeq" id="WP_216238352.1">
    <property type="nucleotide sequence ID" value="NZ_JABACJ020000001.1"/>
</dbReference>
<dbReference type="InterPro" id="IPR001867">
    <property type="entry name" value="OmpR/PhoB-type_DNA-bd"/>
</dbReference>
<dbReference type="Pfam" id="PF00486">
    <property type="entry name" value="Trans_reg_C"/>
    <property type="match status" value="1"/>
</dbReference>
<dbReference type="EMBL" id="JABACJ020000001">
    <property type="protein sequence ID" value="MBU3874285.1"/>
    <property type="molecule type" value="Genomic_DNA"/>
</dbReference>
<evidence type="ECO:0000313" key="8">
    <source>
        <dbReference type="EMBL" id="MBU3874285.1"/>
    </source>
</evidence>
<feature type="domain" description="OmpR/PhoB-type" evidence="7">
    <location>
        <begin position="133"/>
        <end position="232"/>
    </location>
</feature>
<proteinExistence type="predicted"/>
<sequence length="237" mass="26769">MTPKFTILIIEDEKNIQTFVGKVLKKHDYKVLYADNGKEGLNLIHSQCPDIILLDLGLPDIDGNEVIKEVRTWSSIPIIVISARSAEKEKVSALDLGADDYLTKPFGTSELLARIRASLRHSNRLNTDSTLYIRSYRCGGLVLDFSKRLLTIDGEKVHLTPIEYKIVAYLAQNSGKVMTYASILSNVWGPYADDDNKILRVNMANIRRKLESDPAQPKYIFTEVGVGYRMKEDEFEG</sequence>